<proteinExistence type="inferred from homology"/>
<evidence type="ECO:0000313" key="9">
    <source>
        <dbReference type="EMBL" id="HCS93392.1"/>
    </source>
</evidence>
<feature type="transmembrane region" description="Helical" evidence="7">
    <location>
        <begin position="105"/>
        <end position="132"/>
    </location>
</feature>
<dbReference type="InterPro" id="IPR035906">
    <property type="entry name" value="MetI-like_sf"/>
</dbReference>
<dbReference type="SUPFAM" id="SSF161098">
    <property type="entry name" value="MetI-like"/>
    <property type="match status" value="1"/>
</dbReference>
<evidence type="ECO:0000256" key="2">
    <source>
        <dbReference type="ARBA" id="ARBA00022448"/>
    </source>
</evidence>
<dbReference type="STRING" id="1121105.GCA_000421665_00048"/>
<dbReference type="CDD" id="cd06261">
    <property type="entry name" value="TM_PBP2"/>
    <property type="match status" value="1"/>
</dbReference>
<dbReference type="AlphaFoldDB" id="A0A3D4S4I1"/>
<feature type="transmembrane region" description="Helical" evidence="7">
    <location>
        <begin position="12"/>
        <end position="34"/>
    </location>
</feature>
<evidence type="ECO:0000256" key="3">
    <source>
        <dbReference type="ARBA" id="ARBA00022475"/>
    </source>
</evidence>
<evidence type="ECO:0000313" key="10">
    <source>
        <dbReference type="Proteomes" id="UP000262195"/>
    </source>
</evidence>
<keyword evidence="2 7" id="KW-0813">Transport</keyword>
<gene>
    <name evidence="9" type="ORF">DIW15_01620</name>
</gene>
<dbReference type="PANTHER" id="PTHR30193:SF41">
    <property type="entry name" value="DIACETYLCHITOBIOSE UPTAKE SYSTEM PERMEASE PROTEIN NGCF"/>
    <property type="match status" value="1"/>
</dbReference>
<dbReference type="Proteomes" id="UP000262195">
    <property type="component" value="Unassembled WGS sequence"/>
</dbReference>
<dbReference type="InterPro" id="IPR000515">
    <property type="entry name" value="MetI-like"/>
</dbReference>
<dbReference type="PROSITE" id="PS50928">
    <property type="entry name" value="ABC_TM1"/>
    <property type="match status" value="1"/>
</dbReference>
<keyword evidence="6 7" id="KW-0472">Membrane</keyword>
<dbReference type="GO" id="GO:0055085">
    <property type="term" value="P:transmembrane transport"/>
    <property type="evidence" value="ECO:0007669"/>
    <property type="project" value="InterPro"/>
</dbReference>
<dbReference type="EMBL" id="DQHO01000013">
    <property type="protein sequence ID" value="HCS93392.1"/>
    <property type="molecule type" value="Genomic_DNA"/>
</dbReference>
<feature type="transmembrane region" description="Helical" evidence="7">
    <location>
        <begin position="152"/>
        <end position="174"/>
    </location>
</feature>
<dbReference type="InterPro" id="IPR051393">
    <property type="entry name" value="ABC_transporter_permease"/>
</dbReference>
<evidence type="ECO:0000259" key="8">
    <source>
        <dbReference type="PROSITE" id="PS50928"/>
    </source>
</evidence>
<evidence type="ECO:0000256" key="4">
    <source>
        <dbReference type="ARBA" id="ARBA00022692"/>
    </source>
</evidence>
<dbReference type="GO" id="GO:0005886">
    <property type="term" value="C:plasma membrane"/>
    <property type="evidence" value="ECO:0007669"/>
    <property type="project" value="UniProtKB-SubCell"/>
</dbReference>
<dbReference type="Pfam" id="PF00528">
    <property type="entry name" value="BPD_transp_1"/>
    <property type="match status" value="1"/>
</dbReference>
<keyword evidence="4 7" id="KW-0812">Transmembrane</keyword>
<feature type="transmembrane region" description="Helical" evidence="7">
    <location>
        <begin position="72"/>
        <end position="93"/>
    </location>
</feature>
<evidence type="ECO:0000256" key="5">
    <source>
        <dbReference type="ARBA" id="ARBA00022989"/>
    </source>
</evidence>
<keyword evidence="3" id="KW-1003">Cell membrane</keyword>
<keyword evidence="5 7" id="KW-1133">Transmembrane helix</keyword>
<evidence type="ECO:0000256" key="7">
    <source>
        <dbReference type="RuleBase" id="RU363032"/>
    </source>
</evidence>
<comment type="subcellular location">
    <subcellularLocation>
        <location evidence="1 7">Cell membrane</location>
        <topology evidence="1 7">Multi-pass membrane protein</topology>
    </subcellularLocation>
</comment>
<accession>A0A3D4S4I1</accession>
<reference evidence="9 10" key="1">
    <citation type="journal article" date="2018" name="Nat. Biotechnol.">
        <title>A standardized bacterial taxonomy based on genome phylogeny substantially revises the tree of life.</title>
        <authorList>
            <person name="Parks D.H."/>
            <person name="Chuvochina M."/>
            <person name="Waite D.W."/>
            <person name="Rinke C."/>
            <person name="Skarshewski A."/>
            <person name="Chaumeil P.A."/>
            <person name="Hugenholtz P."/>
        </authorList>
    </citation>
    <scope>NUCLEOTIDE SEQUENCE [LARGE SCALE GENOMIC DNA]</scope>
    <source>
        <strain evidence="9">UBA11306</strain>
    </source>
</reference>
<dbReference type="SUPFAM" id="SSF160964">
    <property type="entry name" value="MalF N-terminal region-like"/>
    <property type="match status" value="1"/>
</dbReference>
<organism evidence="9 10">
    <name type="scientific">Bavariicoccus seileri</name>
    <dbReference type="NCBI Taxonomy" id="549685"/>
    <lineage>
        <taxon>Bacteria</taxon>
        <taxon>Bacillati</taxon>
        <taxon>Bacillota</taxon>
        <taxon>Bacilli</taxon>
        <taxon>Lactobacillales</taxon>
        <taxon>Enterococcaceae</taxon>
        <taxon>Bavariicoccus</taxon>
    </lineage>
</organism>
<comment type="similarity">
    <text evidence="7">Belongs to the binding-protein-dependent transport system permease family.</text>
</comment>
<sequence>MKNQQKGLNYWLFLLPSLLALLLVVIIPFAYGIFTSFTNFDGFKMAWVGIDNYLQLLEDRNFLESLWFTVRFSLVSIVLVNVIGLSLGLLVTARSNALTNFFRTAFFVPNLIGGIILGFIWQFVFIQAFSAISQVTGWEFFNGWLANEATGFWALVIVFLWQMSGYVMIIYVAFLNDISNDVLEAAKIDGAGAWQTFWRVKFPLVAPAFTISLFITLANAFKVYDLNLTLTNGGPFGSTEMLAMNIFNTAFEQYSQGYAQAKGIVFFLIVAILTGIQMKFTQKREVDV</sequence>
<name>A0A3D4S4I1_9ENTE</name>
<dbReference type="PANTHER" id="PTHR30193">
    <property type="entry name" value="ABC TRANSPORTER PERMEASE PROTEIN"/>
    <property type="match status" value="1"/>
</dbReference>
<comment type="caution">
    <text evidence="9">The sequence shown here is derived from an EMBL/GenBank/DDBJ whole genome shotgun (WGS) entry which is preliminary data.</text>
</comment>
<dbReference type="Gene3D" id="1.10.3720.10">
    <property type="entry name" value="MetI-like"/>
    <property type="match status" value="1"/>
</dbReference>
<protein>
    <submittedName>
        <fullName evidence="9">Sugar ABC transporter permease</fullName>
    </submittedName>
</protein>
<evidence type="ECO:0000256" key="1">
    <source>
        <dbReference type="ARBA" id="ARBA00004651"/>
    </source>
</evidence>
<evidence type="ECO:0000256" key="6">
    <source>
        <dbReference type="ARBA" id="ARBA00023136"/>
    </source>
</evidence>
<feature type="domain" description="ABC transmembrane type-1" evidence="8">
    <location>
        <begin position="66"/>
        <end position="277"/>
    </location>
</feature>
<feature type="transmembrane region" description="Helical" evidence="7">
    <location>
        <begin position="257"/>
        <end position="276"/>
    </location>
</feature>
<feature type="transmembrane region" description="Helical" evidence="7">
    <location>
        <begin position="202"/>
        <end position="221"/>
    </location>
</feature>